<dbReference type="PANTHER" id="PTHR30047">
    <property type="entry name" value="HIGH-AFFINITY CHOLINE TRANSPORT PROTEIN-RELATED"/>
    <property type="match status" value="1"/>
</dbReference>
<feature type="transmembrane region" description="Helical" evidence="8">
    <location>
        <begin position="357"/>
        <end position="377"/>
    </location>
</feature>
<dbReference type="InterPro" id="IPR018093">
    <property type="entry name" value="BCCT_CS"/>
</dbReference>
<accession>A0A1G7ZZR5</accession>
<keyword evidence="3" id="KW-0813">Transport</keyword>
<feature type="transmembrane region" description="Helical" evidence="8">
    <location>
        <begin position="62"/>
        <end position="82"/>
    </location>
</feature>
<dbReference type="NCBIfam" id="TIGR00842">
    <property type="entry name" value="bcct"/>
    <property type="match status" value="1"/>
</dbReference>
<feature type="transmembrane region" description="Helical" evidence="8">
    <location>
        <begin position="328"/>
        <end position="345"/>
    </location>
</feature>
<comment type="subcellular location">
    <subcellularLocation>
        <location evidence="1">Cell membrane</location>
        <topology evidence="1">Multi-pass membrane protein</topology>
    </subcellularLocation>
</comment>
<feature type="transmembrane region" description="Helical" evidence="8">
    <location>
        <begin position="151"/>
        <end position="172"/>
    </location>
</feature>
<evidence type="ECO:0000256" key="5">
    <source>
        <dbReference type="ARBA" id="ARBA00022692"/>
    </source>
</evidence>
<evidence type="ECO:0000256" key="1">
    <source>
        <dbReference type="ARBA" id="ARBA00004651"/>
    </source>
</evidence>
<evidence type="ECO:0000256" key="2">
    <source>
        <dbReference type="ARBA" id="ARBA00005658"/>
    </source>
</evidence>
<feature type="transmembrane region" description="Helical" evidence="8">
    <location>
        <begin position="21"/>
        <end position="42"/>
    </location>
</feature>
<evidence type="ECO:0000256" key="6">
    <source>
        <dbReference type="ARBA" id="ARBA00022989"/>
    </source>
</evidence>
<sequence>MNNRERSVVWLFPIAKLKEEVESLVFYISIAVIVAFVVWGGLLPESLSQAADQTLEVITRDFGWFYLLAAFSFLVFALYLAFGKYGQVKLGNDDDEPEYSNLTWFAMLFSSGMGIGLVFWGVAEPLSHYVTPPTGEGQTAEAARQAMRYSFFHWGLQPWAIYTIIALSLAYFQFRKGQKGLISATFYPLLGEKVKGPLGKLIDILAIIATAFGVATSLGLGVLQINGGLTHLTGIANTTTTQIIIIAVVTVLYLLSATTGLDRGIKLLSNTNLILAFSLLVFTLLVGPTSFIFDTYTTTLGNYVQNLIQMSLRLTPFTEGTWVANWTLFYWAWWIAWAPFVGTFIARVSKGRTIREFVLGVMLIPSLFSFLWFAVFGGTGLYQEIFMGAHLAEIVQTDVTRPLFVMLENLPLGSILAGIATLLIITFFITSADSATFVLGMLSSNGDLHPSNKVKVIWGILQSVVAIVLLISGGLEGLQTASIVTALPFAVILAAMCFSIMKALQEEEKERKRGERALRKKLEALLDEQ</sequence>
<dbReference type="PROSITE" id="PS01303">
    <property type="entry name" value="BCCT"/>
    <property type="match status" value="1"/>
</dbReference>
<comment type="similarity">
    <text evidence="2">Belongs to the BCCT transporter (TC 2.A.15) family.</text>
</comment>
<evidence type="ECO:0000313" key="9">
    <source>
        <dbReference type="EMBL" id="SDH14178.1"/>
    </source>
</evidence>
<keyword evidence="6 8" id="KW-1133">Transmembrane helix</keyword>
<keyword evidence="7 8" id="KW-0472">Membrane</keyword>
<dbReference type="PANTHER" id="PTHR30047:SF7">
    <property type="entry name" value="HIGH-AFFINITY CHOLINE TRANSPORT PROTEIN"/>
    <property type="match status" value="1"/>
</dbReference>
<dbReference type="Pfam" id="PF02028">
    <property type="entry name" value="BCCT"/>
    <property type="match status" value="1"/>
</dbReference>
<organism evidence="9 10">
    <name type="scientific">Aneurinibacillus thermoaerophilus</name>
    <dbReference type="NCBI Taxonomy" id="143495"/>
    <lineage>
        <taxon>Bacteria</taxon>
        <taxon>Bacillati</taxon>
        <taxon>Bacillota</taxon>
        <taxon>Bacilli</taxon>
        <taxon>Bacillales</taxon>
        <taxon>Paenibacillaceae</taxon>
        <taxon>Aneurinibacillus group</taxon>
        <taxon>Aneurinibacillus</taxon>
    </lineage>
</organism>
<evidence type="ECO:0000256" key="7">
    <source>
        <dbReference type="ARBA" id="ARBA00023136"/>
    </source>
</evidence>
<dbReference type="InterPro" id="IPR000060">
    <property type="entry name" value="BCCT_transptr"/>
</dbReference>
<evidence type="ECO:0000256" key="3">
    <source>
        <dbReference type="ARBA" id="ARBA00022448"/>
    </source>
</evidence>
<dbReference type="GO" id="GO:0005886">
    <property type="term" value="C:plasma membrane"/>
    <property type="evidence" value="ECO:0007669"/>
    <property type="project" value="UniProtKB-SubCell"/>
</dbReference>
<feature type="transmembrane region" description="Helical" evidence="8">
    <location>
        <begin position="481"/>
        <end position="504"/>
    </location>
</feature>
<feature type="transmembrane region" description="Helical" evidence="8">
    <location>
        <begin position="102"/>
        <end position="123"/>
    </location>
</feature>
<dbReference type="EMBL" id="FNDE01000013">
    <property type="protein sequence ID" value="SDH14178.1"/>
    <property type="molecule type" value="Genomic_DNA"/>
</dbReference>
<evidence type="ECO:0000256" key="8">
    <source>
        <dbReference type="SAM" id="Phobius"/>
    </source>
</evidence>
<feature type="transmembrane region" description="Helical" evidence="8">
    <location>
        <begin position="273"/>
        <end position="293"/>
    </location>
</feature>
<proteinExistence type="inferred from homology"/>
<name>A0A1G7ZZR5_ANETH</name>
<dbReference type="AlphaFoldDB" id="A0A1G7ZZR5"/>
<evidence type="ECO:0000256" key="4">
    <source>
        <dbReference type="ARBA" id="ARBA00022475"/>
    </source>
</evidence>
<keyword evidence="5 8" id="KW-0812">Transmembrane</keyword>
<evidence type="ECO:0000313" key="10">
    <source>
        <dbReference type="Proteomes" id="UP000198956"/>
    </source>
</evidence>
<gene>
    <name evidence="9" type="ORF">SAMN04489735_101347</name>
</gene>
<protein>
    <submittedName>
        <fullName evidence="9">Glycine betaine transporter</fullName>
    </submittedName>
</protein>
<feature type="transmembrane region" description="Helical" evidence="8">
    <location>
        <begin position="454"/>
        <end position="475"/>
    </location>
</feature>
<feature type="transmembrane region" description="Helical" evidence="8">
    <location>
        <begin position="243"/>
        <end position="261"/>
    </location>
</feature>
<feature type="transmembrane region" description="Helical" evidence="8">
    <location>
        <begin position="201"/>
        <end position="223"/>
    </location>
</feature>
<dbReference type="GO" id="GO:0022857">
    <property type="term" value="F:transmembrane transporter activity"/>
    <property type="evidence" value="ECO:0007669"/>
    <property type="project" value="InterPro"/>
</dbReference>
<reference evidence="9 10" key="1">
    <citation type="submission" date="2016-10" db="EMBL/GenBank/DDBJ databases">
        <authorList>
            <person name="de Groot N.N."/>
        </authorList>
    </citation>
    <scope>NUCLEOTIDE SEQUENCE [LARGE SCALE GENOMIC DNA]</scope>
    <source>
        <strain evidence="9 10">L 420-91</strain>
    </source>
</reference>
<keyword evidence="4" id="KW-1003">Cell membrane</keyword>
<feature type="transmembrane region" description="Helical" evidence="8">
    <location>
        <begin position="415"/>
        <end position="442"/>
    </location>
</feature>
<dbReference type="Proteomes" id="UP000198956">
    <property type="component" value="Unassembled WGS sequence"/>
</dbReference>